<feature type="compositionally biased region" description="Polar residues" evidence="1">
    <location>
        <begin position="1"/>
        <end position="15"/>
    </location>
</feature>
<proteinExistence type="predicted"/>
<accession>R4WWG6</accession>
<keyword evidence="3" id="KW-1185">Reference proteome</keyword>
<dbReference type="EMBL" id="AP013059">
    <property type="protein sequence ID" value="BAN25445.1"/>
    <property type="molecule type" value="Genomic_DNA"/>
</dbReference>
<dbReference type="Proteomes" id="UP000013966">
    <property type="component" value="Chromosome 2"/>
</dbReference>
<feature type="region of interest" description="Disordered" evidence="1">
    <location>
        <begin position="1"/>
        <end position="49"/>
    </location>
</feature>
<evidence type="ECO:0000313" key="2">
    <source>
        <dbReference type="EMBL" id="BAN25445.1"/>
    </source>
</evidence>
<evidence type="ECO:0000256" key="1">
    <source>
        <dbReference type="SAM" id="MobiDB-lite"/>
    </source>
</evidence>
<reference evidence="2 3" key="1">
    <citation type="journal article" date="2013" name="Genome Announc.">
        <title>Complete Genome Sequence of Burkholderia sp. Strain RPE64, Bacterial Symbiont of the Bean Bug Riptortus pedestris.</title>
        <authorList>
            <person name="Shibata T.F."/>
            <person name="Maeda T."/>
            <person name="Nikoh N."/>
            <person name="Yamaguchi K."/>
            <person name="Oshima K."/>
            <person name="Hattori M."/>
            <person name="Nishiyama T."/>
            <person name="Hasebe M."/>
            <person name="Fukatsu T."/>
            <person name="Kikuchi Y."/>
            <person name="Shigenobu S."/>
        </authorList>
    </citation>
    <scope>NUCLEOTIDE SEQUENCE [LARGE SCALE GENOMIC DNA]</scope>
</reference>
<reference evidence="2 3" key="2">
    <citation type="journal article" date="2018" name="Int. J. Syst. Evol. Microbiol.">
        <title>Burkholderia insecticola sp. nov., a gut symbiotic bacterium of the bean bug Riptortus pedestris.</title>
        <authorList>
            <person name="Takeshita K."/>
            <person name="Tamaki H."/>
            <person name="Ohbayashi T."/>
            <person name="Meng X.-Y."/>
            <person name="Sone T."/>
            <person name="Mitani Y."/>
            <person name="Peeters C."/>
            <person name="Kikuchi Y."/>
            <person name="Vandamme P."/>
        </authorList>
    </citation>
    <scope>NUCLEOTIDE SEQUENCE [LARGE SCALE GENOMIC DNA]</scope>
    <source>
        <strain evidence="2">RPE64</strain>
    </source>
</reference>
<dbReference type="PATRIC" id="fig|758793.3.peg.3691"/>
<gene>
    <name evidence="2" type="ORF">BRPE64_BCDS07840</name>
</gene>
<sequence length="65" mass="6952">MDADQSASGSWNLGTNIGMPEGKRQQRTFGGAAHRGVGTHNARAIPFGDERREALSVGVITRTKK</sequence>
<protein>
    <submittedName>
        <fullName evidence="2">Uncharacterized protein</fullName>
    </submittedName>
</protein>
<evidence type="ECO:0000313" key="3">
    <source>
        <dbReference type="Proteomes" id="UP000013966"/>
    </source>
</evidence>
<dbReference type="STRING" id="758793.BRPE64_BCDS07840"/>
<dbReference type="AlphaFoldDB" id="R4WWG6"/>
<dbReference type="KEGG" id="buo:BRPE64_BCDS07840"/>
<organism evidence="2 3">
    <name type="scientific">Caballeronia insecticola</name>
    <dbReference type="NCBI Taxonomy" id="758793"/>
    <lineage>
        <taxon>Bacteria</taxon>
        <taxon>Pseudomonadati</taxon>
        <taxon>Pseudomonadota</taxon>
        <taxon>Betaproteobacteria</taxon>
        <taxon>Burkholderiales</taxon>
        <taxon>Burkholderiaceae</taxon>
        <taxon>Caballeronia</taxon>
    </lineage>
</organism>
<dbReference type="HOGENOM" id="CLU_2841318_0_0_4"/>
<name>R4WWG6_9BURK</name>